<evidence type="ECO:0000256" key="2">
    <source>
        <dbReference type="ARBA" id="ARBA00010817"/>
    </source>
</evidence>
<dbReference type="InterPro" id="IPR011257">
    <property type="entry name" value="DNA_glycosylase"/>
</dbReference>
<dbReference type="GO" id="GO:0032993">
    <property type="term" value="C:protein-DNA complex"/>
    <property type="evidence" value="ECO:0007669"/>
    <property type="project" value="TreeGrafter"/>
</dbReference>
<dbReference type="EMBL" id="MEXR01000050">
    <property type="protein sequence ID" value="OGD08790.1"/>
    <property type="molecule type" value="Genomic_DNA"/>
</dbReference>
<dbReference type="EC" id="3.2.2.21" evidence="3"/>
<dbReference type="SMART" id="SM00478">
    <property type="entry name" value="ENDO3c"/>
    <property type="match status" value="1"/>
</dbReference>
<protein>
    <recommendedName>
        <fullName evidence="3">DNA-3-methyladenine glycosylase II</fullName>
        <ecNumber evidence="3">3.2.2.21</ecNumber>
    </recommendedName>
</protein>
<proteinExistence type="inferred from homology"/>
<reference evidence="7 8" key="1">
    <citation type="journal article" date="2016" name="Nat. Commun.">
        <title>Thousands of microbial genomes shed light on interconnected biogeochemical processes in an aquifer system.</title>
        <authorList>
            <person name="Anantharaman K."/>
            <person name="Brown C.T."/>
            <person name="Hug L.A."/>
            <person name="Sharon I."/>
            <person name="Castelle C.J."/>
            <person name="Probst A.J."/>
            <person name="Thomas B.C."/>
            <person name="Singh A."/>
            <person name="Wilkins M.J."/>
            <person name="Karaoz U."/>
            <person name="Brodie E.L."/>
            <person name="Williams K.H."/>
            <person name="Hubbard S.S."/>
            <person name="Banfield J.F."/>
        </authorList>
    </citation>
    <scope>NUCLEOTIDE SEQUENCE [LARGE SCALE GENOMIC DNA]</scope>
</reference>
<comment type="similarity">
    <text evidence="2">Belongs to the alkylbase DNA glycosidase AlkA family.</text>
</comment>
<evidence type="ECO:0000313" key="8">
    <source>
        <dbReference type="Proteomes" id="UP000176424"/>
    </source>
</evidence>
<dbReference type="InterPro" id="IPR003265">
    <property type="entry name" value="HhH-GPD_domain"/>
</dbReference>
<dbReference type="GO" id="GO:0005737">
    <property type="term" value="C:cytoplasm"/>
    <property type="evidence" value="ECO:0007669"/>
    <property type="project" value="TreeGrafter"/>
</dbReference>
<dbReference type="Gene3D" id="1.10.1670.40">
    <property type="match status" value="1"/>
</dbReference>
<dbReference type="GO" id="GO:0006285">
    <property type="term" value="P:base-excision repair, AP site formation"/>
    <property type="evidence" value="ECO:0007669"/>
    <property type="project" value="TreeGrafter"/>
</dbReference>
<evidence type="ECO:0000256" key="3">
    <source>
        <dbReference type="ARBA" id="ARBA00012000"/>
    </source>
</evidence>
<sequence length="195" mass="21963">MDSKIIKHFKKADPVLYKLIQRVGESKITLAPRPPGQYFRSLCSTIISQQLSGKVADLFWTRFLDLFPRRKITPQKVLGVSNSQLRAIGISGSKAIYLKSLAEYFSKPNTRLSLLASLSHEEVISELTQIKGVGRWTAEMFLMFTLGRPDVFSAGDQGLKNALKKHYPSPPDPIIWSPYSTYACLVLWQSLELTS</sequence>
<name>A0A1F4ZR97_9BACT</name>
<dbReference type="InterPro" id="IPR051912">
    <property type="entry name" value="Alkylbase_DNA_Glycosylase/TA"/>
</dbReference>
<evidence type="ECO:0000256" key="1">
    <source>
        <dbReference type="ARBA" id="ARBA00000086"/>
    </source>
</evidence>
<feature type="domain" description="HhH-GPD" evidence="6">
    <location>
        <begin position="47"/>
        <end position="192"/>
    </location>
</feature>
<dbReference type="GO" id="GO:0006307">
    <property type="term" value="P:DNA alkylation repair"/>
    <property type="evidence" value="ECO:0007669"/>
    <property type="project" value="TreeGrafter"/>
</dbReference>
<accession>A0A1F4ZR97</accession>
<keyword evidence="5" id="KW-0234">DNA repair</keyword>
<organism evidence="7 8">
    <name type="scientific">Candidatus Amesbacteria bacterium RIFOXYB1_FULL_44_23</name>
    <dbReference type="NCBI Taxonomy" id="1797263"/>
    <lineage>
        <taxon>Bacteria</taxon>
        <taxon>Candidatus Amesiibacteriota</taxon>
    </lineage>
</organism>
<dbReference type="Proteomes" id="UP000176424">
    <property type="component" value="Unassembled WGS sequence"/>
</dbReference>
<dbReference type="FunFam" id="1.10.340.30:FF:000004">
    <property type="entry name" value="DNA-3-methyladenine glycosylase II"/>
    <property type="match status" value="1"/>
</dbReference>
<comment type="caution">
    <text evidence="7">The sequence shown here is derived from an EMBL/GenBank/DDBJ whole genome shotgun (WGS) entry which is preliminary data.</text>
</comment>
<dbReference type="Gene3D" id="1.10.340.30">
    <property type="entry name" value="Hypothetical protein, domain 2"/>
    <property type="match status" value="1"/>
</dbReference>
<gene>
    <name evidence="7" type="ORF">A2397_05200</name>
</gene>
<comment type="catalytic activity">
    <reaction evidence="1">
        <text>Hydrolysis of alkylated DNA, releasing 3-methyladenine, 3-methylguanine, 7-methylguanine and 7-methyladenine.</text>
        <dbReference type="EC" id="3.2.2.21"/>
    </reaction>
</comment>
<dbReference type="GO" id="GO:0032131">
    <property type="term" value="F:alkylated DNA binding"/>
    <property type="evidence" value="ECO:0007669"/>
    <property type="project" value="TreeGrafter"/>
</dbReference>
<dbReference type="GO" id="GO:0043916">
    <property type="term" value="F:DNA-7-methylguanine glycosylase activity"/>
    <property type="evidence" value="ECO:0007669"/>
    <property type="project" value="TreeGrafter"/>
</dbReference>
<dbReference type="STRING" id="1797263.A2397_05200"/>
<dbReference type="AlphaFoldDB" id="A0A1F4ZR97"/>
<evidence type="ECO:0000256" key="5">
    <source>
        <dbReference type="ARBA" id="ARBA00023204"/>
    </source>
</evidence>
<dbReference type="GO" id="GO:0008725">
    <property type="term" value="F:DNA-3-methyladenine glycosylase activity"/>
    <property type="evidence" value="ECO:0007669"/>
    <property type="project" value="TreeGrafter"/>
</dbReference>
<dbReference type="SUPFAM" id="SSF48150">
    <property type="entry name" value="DNA-glycosylase"/>
    <property type="match status" value="1"/>
</dbReference>
<dbReference type="PANTHER" id="PTHR43003">
    <property type="entry name" value="DNA-3-METHYLADENINE GLYCOSYLASE"/>
    <property type="match status" value="1"/>
</dbReference>
<dbReference type="PANTHER" id="PTHR43003:SF5">
    <property type="entry name" value="DNA-3-METHYLADENINE GLYCOSYLASE"/>
    <property type="match status" value="1"/>
</dbReference>
<dbReference type="CDD" id="cd00056">
    <property type="entry name" value="ENDO3c"/>
    <property type="match status" value="1"/>
</dbReference>
<evidence type="ECO:0000256" key="4">
    <source>
        <dbReference type="ARBA" id="ARBA00022763"/>
    </source>
</evidence>
<evidence type="ECO:0000259" key="6">
    <source>
        <dbReference type="SMART" id="SM00478"/>
    </source>
</evidence>
<dbReference type="Pfam" id="PF00730">
    <property type="entry name" value="HhH-GPD"/>
    <property type="match status" value="1"/>
</dbReference>
<evidence type="ECO:0000313" key="7">
    <source>
        <dbReference type="EMBL" id="OGD08790.1"/>
    </source>
</evidence>
<keyword evidence="4" id="KW-0227">DNA damage</keyword>